<feature type="region of interest" description="Disordered" evidence="11">
    <location>
        <begin position="387"/>
        <end position="406"/>
    </location>
</feature>
<name>A0A4W5MBS9_9TELE</name>
<dbReference type="SMART" id="SM00179">
    <property type="entry name" value="EGF_CA"/>
    <property type="match status" value="2"/>
</dbReference>
<dbReference type="InterPro" id="IPR017897">
    <property type="entry name" value="Thrombospondin_3_rpt"/>
</dbReference>
<keyword evidence="2 9" id="KW-0245">EGF-like domain</keyword>
<dbReference type="PROSITE" id="PS51236">
    <property type="entry name" value="TSP_CTER"/>
    <property type="match status" value="1"/>
</dbReference>
<dbReference type="PROSITE" id="PS50026">
    <property type="entry name" value="EGF_3"/>
    <property type="match status" value="2"/>
</dbReference>
<comment type="caution">
    <text evidence="9">Lacks conserved residue(s) required for the propagation of feature annotation.</text>
</comment>
<dbReference type="PANTHER" id="PTHR10199:SF89">
    <property type="entry name" value="THROMBOSPONDIN-3"/>
    <property type="match status" value="1"/>
</dbReference>
<keyword evidence="3" id="KW-0732">Signal</keyword>
<proteinExistence type="inferred from homology"/>
<evidence type="ECO:0000259" key="12">
    <source>
        <dbReference type="PROSITE" id="PS50026"/>
    </source>
</evidence>
<dbReference type="GO" id="GO:0007155">
    <property type="term" value="P:cell adhesion"/>
    <property type="evidence" value="ECO:0007669"/>
    <property type="project" value="UniProtKB-KW"/>
</dbReference>
<evidence type="ECO:0000256" key="6">
    <source>
        <dbReference type="ARBA" id="ARBA00022889"/>
    </source>
</evidence>
<keyword evidence="5 10" id="KW-0106">Calcium</keyword>
<feature type="domain" description="EGF-like" evidence="12">
    <location>
        <begin position="313"/>
        <end position="355"/>
    </location>
</feature>
<protein>
    <submittedName>
        <fullName evidence="14">Thrombospondin 3b</fullName>
    </submittedName>
</protein>
<evidence type="ECO:0000256" key="10">
    <source>
        <dbReference type="PROSITE-ProRule" id="PRU00634"/>
    </source>
</evidence>
<dbReference type="InterPro" id="IPR028974">
    <property type="entry name" value="TSP_type-3_rpt"/>
</dbReference>
<feature type="compositionally biased region" description="Acidic residues" evidence="11">
    <location>
        <begin position="557"/>
        <end position="566"/>
    </location>
</feature>
<evidence type="ECO:0000256" key="2">
    <source>
        <dbReference type="ARBA" id="ARBA00022536"/>
    </source>
</evidence>
<dbReference type="CDD" id="cd00054">
    <property type="entry name" value="EGF_CA"/>
    <property type="match status" value="2"/>
</dbReference>
<dbReference type="PROSITE" id="PS51234">
    <property type="entry name" value="TSP3"/>
    <property type="match status" value="3"/>
</dbReference>
<dbReference type="Pfam" id="PF02412">
    <property type="entry name" value="TSP_3"/>
    <property type="match status" value="5"/>
</dbReference>
<dbReference type="Pfam" id="PF05735">
    <property type="entry name" value="TSP_C"/>
    <property type="match status" value="1"/>
</dbReference>
<feature type="compositionally biased region" description="Basic and acidic residues" evidence="11">
    <location>
        <begin position="528"/>
        <end position="538"/>
    </location>
</feature>
<evidence type="ECO:0000256" key="1">
    <source>
        <dbReference type="ARBA" id="ARBA00009456"/>
    </source>
</evidence>
<dbReference type="GO" id="GO:0005576">
    <property type="term" value="C:extracellular region"/>
    <property type="evidence" value="ECO:0007669"/>
    <property type="project" value="InterPro"/>
</dbReference>
<evidence type="ECO:0000313" key="15">
    <source>
        <dbReference type="Proteomes" id="UP000314982"/>
    </source>
</evidence>
<dbReference type="Gene3D" id="4.10.1080.10">
    <property type="entry name" value="TSP type-3 repeat"/>
    <property type="match status" value="2"/>
</dbReference>
<sequence>LIRFVCHLSLIDMLELHDARQSASAVGKMSGALGFVSDLYLVSTLRLPPKLGGVLLGVYNKDDNRKYLEVALMGKVNKVLVRYVREDGKLHTVNLQNPGLSDGHTQSLILRVGGLQRNHLHMELYVNCRLADSAQVLPSLVQLPAKAESVEIRNGQKAYARLQVMKHNFKFRTTHSRCEPNPCYKDLACTETHEYPGYHCGACPDGMTGNGTHCQDIDECALARPCFSPDGCVNTAKGFTCEPCPVGFSGPLLSGLGVEFAKSHKQKCTDVDECADLSKTCVPNSVCINTEGSFRCGPCKESFVGNQTVGCFLRRSCATLGFNPCDVNAHCVIKGAARVSCECNVGWAGNGHTCGPDTDIDGYPDQPLPCIDNDYHCRADNCVNTPNSGQEDTDGDGIGDQCDEDADGDGIKNVEDNCRLVPNKDQQNSDTDSYGDTCDNCPNVPNGSQKDTDGNGAGDTCDNDIDGDGIPNVQDNCPKVPNPMQTDSDGDRVGDACDSCPEVNDPMQSDMDNDLVGDVCDTNQDMDGDGHQDSRDNCPDVPNSSQLDSDNDGIGNECDDDDDNDGIPDARPPGPDNCRLIPNPSQTDTDGNGVGDMCENDFDNDSVIDLIDVCPESAEVTMTDFRNYQTVILDPEGDAQIEPKWIVLNRGMEIVQTMNSDPGLAIVKYLALSPSTRSPPGTFHINTATDDDYVGFIFGYQDSSSFYVVMWKQTEQTYWQSVPFRAMAQPGLQLKAVKSRTGPGEYLRNALWHTGDTPGEVTLLWKDPRNVGWRDKTSYRWHLSHRPQVGYINVRLYEGMTLVADSGVLVDTSMRGGRLGVFCFSQEQIIWSNLGYRCNDTVPEDYEFYRKQIHIRV</sequence>
<feature type="compositionally biased region" description="Acidic residues" evidence="11">
    <location>
        <begin position="391"/>
        <end position="406"/>
    </location>
</feature>
<dbReference type="Ensembl" id="ENSHHUT00000037646.1">
    <property type="protein sequence ID" value="ENSHHUP00000036206.1"/>
    <property type="gene ID" value="ENSHHUG00000021950.1"/>
</dbReference>
<dbReference type="PROSITE" id="PS01187">
    <property type="entry name" value="EGF_CA"/>
    <property type="match status" value="1"/>
</dbReference>
<dbReference type="SUPFAM" id="SSF57184">
    <property type="entry name" value="Growth factor receptor domain"/>
    <property type="match status" value="1"/>
</dbReference>
<dbReference type="PANTHER" id="PTHR10199">
    <property type="entry name" value="THROMBOSPONDIN"/>
    <property type="match status" value="1"/>
</dbReference>
<dbReference type="SUPFAM" id="SSF49899">
    <property type="entry name" value="Concanavalin A-like lectins/glucanases"/>
    <property type="match status" value="2"/>
</dbReference>
<keyword evidence="6" id="KW-0130">Cell adhesion</keyword>
<dbReference type="FunFam" id="2.60.120.200:FF:000038">
    <property type="entry name" value="thrombospondin-3 isoform X1"/>
    <property type="match status" value="1"/>
</dbReference>
<dbReference type="Gene3D" id="2.60.120.200">
    <property type="match status" value="2"/>
</dbReference>
<evidence type="ECO:0000256" key="5">
    <source>
        <dbReference type="ARBA" id="ARBA00022837"/>
    </source>
</evidence>
<accession>A0A4W5MBS9</accession>
<feature type="domain" description="TSP C-terminal" evidence="13">
    <location>
        <begin position="626"/>
        <end position="843"/>
    </location>
</feature>
<feature type="repeat" description="TSP type-3" evidence="10">
    <location>
        <begin position="450"/>
        <end position="485"/>
    </location>
</feature>
<keyword evidence="15" id="KW-1185">Reference proteome</keyword>
<dbReference type="InterPro" id="IPR008859">
    <property type="entry name" value="Thrombospondin_C"/>
</dbReference>
<evidence type="ECO:0000256" key="9">
    <source>
        <dbReference type="PROSITE-ProRule" id="PRU00076"/>
    </source>
</evidence>
<dbReference type="InterPro" id="IPR003367">
    <property type="entry name" value="Thrombospondin_3-like_rpt"/>
</dbReference>
<dbReference type="FunFam" id="4.10.1080.10:FF:000004">
    <property type="entry name" value="Cartilage oligomeric matrix protein"/>
    <property type="match status" value="1"/>
</dbReference>
<dbReference type="SMART" id="SM00181">
    <property type="entry name" value="EGF"/>
    <property type="match status" value="4"/>
</dbReference>
<evidence type="ECO:0000256" key="7">
    <source>
        <dbReference type="ARBA" id="ARBA00023157"/>
    </source>
</evidence>
<dbReference type="FunFam" id="2.10.25.10:FF:000027">
    <property type="entry name" value="Thrombospondin 3"/>
    <property type="match status" value="1"/>
</dbReference>
<dbReference type="SUPFAM" id="SSF103647">
    <property type="entry name" value="TSP type-3 repeat"/>
    <property type="match status" value="3"/>
</dbReference>
<evidence type="ECO:0000256" key="4">
    <source>
        <dbReference type="ARBA" id="ARBA00022737"/>
    </source>
</evidence>
<dbReference type="SMART" id="SM00210">
    <property type="entry name" value="TSPN"/>
    <property type="match status" value="1"/>
</dbReference>
<dbReference type="InterPro" id="IPR001881">
    <property type="entry name" value="EGF-like_Ca-bd_dom"/>
</dbReference>
<dbReference type="InterPro" id="IPR018097">
    <property type="entry name" value="EGF_Ca-bd_CS"/>
</dbReference>
<keyword evidence="4" id="KW-0677">Repeat</keyword>
<dbReference type="Pfam" id="PF07645">
    <property type="entry name" value="EGF_CA"/>
    <property type="match status" value="2"/>
</dbReference>
<evidence type="ECO:0000256" key="8">
    <source>
        <dbReference type="ARBA" id="ARBA00023180"/>
    </source>
</evidence>
<comment type="similarity">
    <text evidence="1">Belongs to the thrombospondin family.</text>
</comment>
<feature type="repeat" description="TSP type-3" evidence="10">
    <location>
        <begin position="587"/>
        <end position="622"/>
    </location>
</feature>
<dbReference type="GeneTree" id="ENSGT00940000159283"/>
<dbReference type="Proteomes" id="UP000314982">
    <property type="component" value="Unassembled WGS sequence"/>
</dbReference>
<dbReference type="InterPro" id="IPR013320">
    <property type="entry name" value="ConA-like_dom_sf"/>
</dbReference>
<keyword evidence="8" id="KW-0325">Glycoprotein</keyword>
<feature type="region of interest" description="Disordered" evidence="11">
    <location>
        <begin position="445"/>
        <end position="598"/>
    </location>
</feature>
<evidence type="ECO:0000256" key="3">
    <source>
        <dbReference type="ARBA" id="ARBA00022729"/>
    </source>
</evidence>
<dbReference type="FunFam" id="2.10.25.10:FF:000232">
    <property type="entry name" value="thrombospondin-3 isoform X1"/>
    <property type="match status" value="1"/>
</dbReference>
<dbReference type="PROSITE" id="PS01186">
    <property type="entry name" value="EGF_2"/>
    <property type="match status" value="1"/>
</dbReference>
<dbReference type="InterPro" id="IPR048287">
    <property type="entry name" value="TSPN-like_N"/>
</dbReference>
<keyword evidence="7" id="KW-1015">Disulfide bond</keyword>
<evidence type="ECO:0000313" key="14">
    <source>
        <dbReference type="Ensembl" id="ENSHHUP00000036206.1"/>
    </source>
</evidence>
<evidence type="ECO:0000259" key="13">
    <source>
        <dbReference type="PROSITE" id="PS51236"/>
    </source>
</evidence>
<feature type="domain" description="EGF-like" evidence="12">
    <location>
        <begin position="216"/>
        <end position="254"/>
    </location>
</feature>
<dbReference type="FunFam" id="2.60.120.200:FF:000002">
    <property type="entry name" value="Thrombospondin 3"/>
    <property type="match status" value="1"/>
</dbReference>
<reference evidence="14" key="2">
    <citation type="submission" date="2025-08" db="UniProtKB">
        <authorList>
            <consortium name="Ensembl"/>
        </authorList>
    </citation>
    <scope>IDENTIFICATION</scope>
</reference>
<dbReference type="InterPro" id="IPR009030">
    <property type="entry name" value="Growth_fac_rcpt_cys_sf"/>
</dbReference>
<dbReference type="InterPro" id="IPR049883">
    <property type="entry name" value="NOTCH1_EGF-like"/>
</dbReference>
<dbReference type="GO" id="GO:0005509">
    <property type="term" value="F:calcium ion binding"/>
    <property type="evidence" value="ECO:0007669"/>
    <property type="project" value="UniProtKB-UniRule"/>
</dbReference>
<dbReference type="FunFam" id="2.10.25.10:FF:000025">
    <property type="entry name" value="Thrombospondin 3"/>
    <property type="match status" value="1"/>
</dbReference>
<reference evidence="15" key="1">
    <citation type="submission" date="2018-06" db="EMBL/GenBank/DDBJ databases">
        <title>Genome assembly of Danube salmon.</title>
        <authorList>
            <person name="Macqueen D.J."/>
            <person name="Gundappa M.K."/>
        </authorList>
    </citation>
    <scope>NUCLEOTIDE SEQUENCE [LARGE SCALE GENOMIC DNA]</scope>
</reference>
<dbReference type="FunFam" id="2.10.25.10:FF:000170">
    <property type="entry name" value="thrombospondin-3 isoform X1"/>
    <property type="match status" value="1"/>
</dbReference>
<dbReference type="Gene3D" id="2.10.25.10">
    <property type="entry name" value="Laminin"/>
    <property type="match status" value="4"/>
</dbReference>
<reference evidence="14" key="3">
    <citation type="submission" date="2025-09" db="UniProtKB">
        <authorList>
            <consortium name="Ensembl"/>
        </authorList>
    </citation>
    <scope>IDENTIFICATION</scope>
</reference>
<dbReference type="InterPro" id="IPR000742">
    <property type="entry name" value="EGF"/>
</dbReference>
<organism evidence="14 15">
    <name type="scientific">Hucho hucho</name>
    <name type="common">huchen</name>
    <dbReference type="NCBI Taxonomy" id="62062"/>
    <lineage>
        <taxon>Eukaryota</taxon>
        <taxon>Metazoa</taxon>
        <taxon>Chordata</taxon>
        <taxon>Craniata</taxon>
        <taxon>Vertebrata</taxon>
        <taxon>Euteleostomi</taxon>
        <taxon>Actinopterygii</taxon>
        <taxon>Neopterygii</taxon>
        <taxon>Teleostei</taxon>
        <taxon>Protacanthopterygii</taxon>
        <taxon>Salmoniformes</taxon>
        <taxon>Salmonidae</taxon>
        <taxon>Salmoninae</taxon>
        <taxon>Hucho</taxon>
    </lineage>
</organism>
<dbReference type="FunFam" id="4.10.1080.10:FF:000001">
    <property type="entry name" value="Thrombospondin 3"/>
    <property type="match status" value="1"/>
</dbReference>
<evidence type="ECO:0000256" key="11">
    <source>
        <dbReference type="SAM" id="MobiDB-lite"/>
    </source>
</evidence>
<feature type="repeat" description="TSP type-3" evidence="10">
    <location>
        <begin position="391"/>
        <end position="426"/>
    </location>
</feature>
<dbReference type="AlphaFoldDB" id="A0A4W5MBS9"/>